<name>A0A7X0NP11_9ACTN</name>
<accession>A0A7X0NP11</accession>
<sequence>MISILPTEDEKSSVYNFAQGGVIAKGITSGANAVKYTPSADKPCVHTYTDIAGAVRASGYEIRKH</sequence>
<evidence type="ECO:0000313" key="1">
    <source>
        <dbReference type="EMBL" id="MBB6547008.1"/>
    </source>
</evidence>
<comment type="caution">
    <text evidence="1">The sequence shown here is derived from an EMBL/GenBank/DDBJ whole genome shotgun (WGS) entry which is preliminary data.</text>
</comment>
<dbReference type="EMBL" id="JACHMI010000001">
    <property type="protein sequence ID" value="MBB6547008.1"/>
    <property type="molecule type" value="Genomic_DNA"/>
</dbReference>
<dbReference type="AlphaFoldDB" id="A0A7X0NP11"/>
<dbReference type="RefSeq" id="WP_185101728.1">
    <property type="nucleotide sequence ID" value="NZ_BAAAXY010000090.1"/>
</dbReference>
<evidence type="ECO:0000313" key="2">
    <source>
        <dbReference type="Proteomes" id="UP000565579"/>
    </source>
</evidence>
<keyword evidence="2" id="KW-1185">Reference proteome</keyword>
<organism evidence="1 2">
    <name type="scientific">Nonomuraea rubra</name>
    <dbReference type="NCBI Taxonomy" id="46180"/>
    <lineage>
        <taxon>Bacteria</taxon>
        <taxon>Bacillati</taxon>
        <taxon>Actinomycetota</taxon>
        <taxon>Actinomycetes</taxon>
        <taxon>Streptosporangiales</taxon>
        <taxon>Streptosporangiaceae</taxon>
        <taxon>Nonomuraea</taxon>
    </lineage>
</organism>
<gene>
    <name evidence="1" type="ORF">HD593_001803</name>
</gene>
<proteinExistence type="predicted"/>
<reference evidence="1 2" key="1">
    <citation type="submission" date="2020-08" db="EMBL/GenBank/DDBJ databases">
        <title>Sequencing the genomes of 1000 actinobacteria strains.</title>
        <authorList>
            <person name="Klenk H.-P."/>
        </authorList>
    </citation>
    <scope>NUCLEOTIDE SEQUENCE [LARGE SCALE GENOMIC DNA]</scope>
    <source>
        <strain evidence="1 2">DSM 43768</strain>
    </source>
</reference>
<dbReference type="Proteomes" id="UP000565579">
    <property type="component" value="Unassembled WGS sequence"/>
</dbReference>
<protein>
    <submittedName>
        <fullName evidence="1">Uncharacterized protein</fullName>
    </submittedName>
</protein>